<dbReference type="PROSITE" id="PS51831">
    <property type="entry name" value="HD"/>
    <property type="match status" value="1"/>
</dbReference>
<dbReference type="Gene3D" id="1.10.3210.10">
    <property type="entry name" value="Hypothetical protein af1432"/>
    <property type="match status" value="1"/>
</dbReference>
<dbReference type="InterPro" id="IPR043519">
    <property type="entry name" value="NT_sf"/>
</dbReference>
<feature type="domain" description="TGS" evidence="4">
    <location>
        <begin position="378"/>
        <end position="443"/>
    </location>
</feature>
<feature type="domain" description="HD" evidence="3">
    <location>
        <begin position="44"/>
        <end position="142"/>
    </location>
</feature>
<dbReference type="AlphaFoldDB" id="A0A0G1A734"/>
<dbReference type="InterPro" id="IPR003607">
    <property type="entry name" value="HD/PDEase_dom"/>
</dbReference>
<dbReference type="Gene3D" id="3.10.20.30">
    <property type="match status" value="1"/>
</dbReference>
<dbReference type="GO" id="GO:0015969">
    <property type="term" value="P:guanosine tetraphosphate metabolic process"/>
    <property type="evidence" value="ECO:0007669"/>
    <property type="project" value="InterPro"/>
</dbReference>
<dbReference type="InterPro" id="IPR012676">
    <property type="entry name" value="TGS-like"/>
</dbReference>
<dbReference type="SMART" id="SM00471">
    <property type="entry name" value="HDc"/>
    <property type="match status" value="1"/>
</dbReference>
<dbReference type="PANTHER" id="PTHR21262:SF31">
    <property type="entry name" value="GTP PYROPHOSPHOKINASE"/>
    <property type="match status" value="1"/>
</dbReference>
<dbReference type="PATRIC" id="fig|1619039.3.peg.804"/>
<evidence type="ECO:0000256" key="1">
    <source>
        <dbReference type="ARBA" id="ARBA00025704"/>
    </source>
</evidence>
<comment type="caution">
    <text evidence="5">The sequence shown here is derived from an EMBL/GenBank/DDBJ whole genome shotgun (WGS) entry which is preliminary data.</text>
</comment>
<dbReference type="FunFam" id="1.10.3210.10:FF:000001">
    <property type="entry name" value="GTP pyrophosphokinase RelA"/>
    <property type="match status" value="1"/>
</dbReference>
<dbReference type="Proteomes" id="UP000034837">
    <property type="component" value="Unassembled WGS sequence"/>
</dbReference>
<reference evidence="5 6" key="1">
    <citation type="journal article" date="2015" name="Nature">
        <title>rRNA introns, odd ribosomes, and small enigmatic genomes across a large radiation of phyla.</title>
        <authorList>
            <person name="Brown C.T."/>
            <person name="Hug L.A."/>
            <person name="Thomas B.C."/>
            <person name="Sharon I."/>
            <person name="Castelle C.J."/>
            <person name="Singh A."/>
            <person name="Wilkins M.J."/>
            <person name="Williams K.H."/>
            <person name="Banfield J.F."/>
        </authorList>
    </citation>
    <scope>NUCLEOTIDE SEQUENCE [LARGE SCALE GENOMIC DNA]</scope>
</reference>
<evidence type="ECO:0000313" key="5">
    <source>
        <dbReference type="EMBL" id="KKS56769.1"/>
    </source>
</evidence>
<organism evidence="5 6">
    <name type="scientific">Candidatus Magasanikbacteria bacterium GW2011_GWA2_42_32</name>
    <dbReference type="NCBI Taxonomy" id="1619039"/>
    <lineage>
        <taxon>Bacteria</taxon>
        <taxon>Candidatus Magasanikiibacteriota</taxon>
    </lineage>
</organism>
<evidence type="ECO:0000256" key="2">
    <source>
        <dbReference type="RuleBase" id="RU003847"/>
    </source>
</evidence>
<dbReference type="InterPro" id="IPR033655">
    <property type="entry name" value="TGS_RelA/SpoT"/>
</dbReference>
<evidence type="ECO:0000259" key="4">
    <source>
        <dbReference type="PROSITE" id="PS51880"/>
    </source>
</evidence>
<comment type="similarity">
    <text evidence="2">Belongs to the relA/spoT family.</text>
</comment>
<dbReference type="CDD" id="cd05399">
    <property type="entry name" value="NT_Rel-Spo_like"/>
    <property type="match status" value="1"/>
</dbReference>
<dbReference type="SUPFAM" id="SSF109604">
    <property type="entry name" value="HD-domain/PDEase-like"/>
    <property type="match status" value="1"/>
</dbReference>
<dbReference type="InterPro" id="IPR006674">
    <property type="entry name" value="HD_domain"/>
</dbReference>
<dbReference type="SUPFAM" id="SSF81271">
    <property type="entry name" value="TGS-like"/>
    <property type="match status" value="1"/>
</dbReference>
<dbReference type="InterPro" id="IPR004811">
    <property type="entry name" value="RelA/Spo_fam"/>
</dbReference>
<evidence type="ECO:0000313" key="6">
    <source>
        <dbReference type="Proteomes" id="UP000034837"/>
    </source>
</evidence>
<dbReference type="GO" id="GO:0005886">
    <property type="term" value="C:plasma membrane"/>
    <property type="evidence" value="ECO:0007669"/>
    <property type="project" value="TreeGrafter"/>
</dbReference>
<dbReference type="SMART" id="SM00954">
    <property type="entry name" value="RelA_SpoT"/>
    <property type="match status" value="1"/>
</dbReference>
<dbReference type="InterPro" id="IPR004095">
    <property type="entry name" value="TGS"/>
</dbReference>
<comment type="function">
    <text evidence="2">In eubacteria ppGpp (guanosine 3'-diphosphate 5'-diphosphate) is a mediator of the stringent response that coordinates a variety of cellular activities in response to changes in nutritional abundance.</text>
</comment>
<gene>
    <name evidence="5" type="ORF">UV20_C0006G0052</name>
</gene>
<dbReference type="PANTHER" id="PTHR21262">
    <property type="entry name" value="GUANOSINE-3',5'-BIS DIPHOSPHATE 3'-PYROPHOSPHOHYDROLASE"/>
    <property type="match status" value="1"/>
</dbReference>
<accession>A0A0G1A734</accession>
<dbReference type="Gene3D" id="3.30.460.10">
    <property type="entry name" value="Beta Polymerase, domain 2"/>
    <property type="match status" value="1"/>
</dbReference>
<dbReference type="Pfam" id="PF13328">
    <property type="entry name" value="HD_4"/>
    <property type="match status" value="1"/>
</dbReference>
<dbReference type="InterPro" id="IPR012675">
    <property type="entry name" value="Beta-grasp_dom_sf"/>
</dbReference>
<dbReference type="FunFam" id="3.10.20.30:FF:000002">
    <property type="entry name" value="GTP pyrophosphokinase (RelA/SpoT)"/>
    <property type="match status" value="1"/>
</dbReference>
<dbReference type="InterPro" id="IPR007685">
    <property type="entry name" value="RelA_SpoT"/>
</dbReference>
<evidence type="ECO:0000259" key="3">
    <source>
        <dbReference type="PROSITE" id="PS51831"/>
    </source>
</evidence>
<dbReference type="NCBIfam" id="TIGR00691">
    <property type="entry name" value="spoT_relA"/>
    <property type="match status" value="1"/>
</dbReference>
<protein>
    <submittedName>
        <fullName evidence="5">(P)ppGpp synthetase I, SpoT/RelA</fullName>
    </submittedName>
</protein>
<dbReference type="CDD" id="cd00077">
    <property type="entry name" value="HDc"/>
    <property type="match status" value="1"/>
</dbReference>
<sequence>MGIENLLNTVQKNNPEADLDLIRLAYDYAAKAHEGQNRASGEPYITHPLAVAEYLAEMSLDTSIIIAGLLHDVPEDTSITIEDVEKNFGKEVSSMVSGITKLGKLKYRGVERYIENLRKMFIAIAQDVRIMIIKFADRLHNLKTLDALPENKRQRIALESLEIFAPIAGRLGMGEIKGQLEDLSFKYVDPENFNWITKIQKESFEQSKQHLEETQKNTEKELRGAGVPLVSFHGRVKHIYSLYKKLLRYNKEIEKVYDIVALRIIVPTIADCYATLGIVHKLWRPVPGRIKDYIAQPKPNGYQSLHTATICLEGQIVEFQIRTEKMHEEAEYGIAAHWQYKEGKKEKRLKQLAWINELAQIQKTVFKNIKDIENLKIDFFQNRIFVWTPKGDIIDLPEEATPVDFAYAIHTDVGNKCTGCRINNQLNSLDTPLRNGDIVDIIIDKKRKGPNPAWLKFVKTNGARSRIKTFARSSLTDWFKDKLSIMKKDKKEEEEHTSSPSS</sequence>
<dbReference type="FunFam" id="3.30.460.10:FF:000001">
    <property type="entry name" value="GTP pyrophosphokinase RelA"/>
    <property type="match status" value="1"/>
</dbReference>
<dbReference type="PROSITE" id="PS51880">
    <property type="entry name" value="TGS"/>
    <property type="match status" value="1"/>
</dbReference>
<name>A0A0G1A734_9BACT</name>
<dbReference type="Pfam" id="PF02824">
    <property type="entry name" value="TGS"/>
    <property type="match status" value="1"/>
</dbReference>
<proteinExistence type="inferred from homology"/>
<dbReference type="Pfam" id="PF04607">
    <property type="entry name" value="RelA_SpoT"/>
    <property type="match status" value="1"/>
</dbReference>
<dbReference type="CDD" id="cd01668">
    <property type="entry name" value="TGS_RSH"/>
    <property type="match status" value="1"/>
</dbReference>
<dbReference type="SUPFAM" id="SSF81301">
    <property type="entry name" value="Nucleotidyltransferase"/>
    <property type="match status" value="1"/>
</dbReference>
<dbReference type="EMBL" id="LCDO01000006">
    <property type="protein sequence ID" value="KKS56769.1"/>
    <property type="molecule type" value="Genomic_DNA"/>
</dbReference>
<comment type="pathway">
    <text evidence="1">Purine metabolism.</text>
</comment>